<keyword evidence="3" id="KW-1185">Reference proteome</keyword>
<dbReference type="Proteomes" id="UP000186096">
    <property type="component" value="Unassembled WGS sequence"/>
</dbReference>
<keyword evidence="1" id="KW-0812">Transmembrane</keyword>
<dbReference type="EMBL" id="FTNI01000035">
    <property type="protein sequence ID" value="SIS18651.1"/>
    <property type="molecule type" value="Genomic_DNA"/>
</dbReference>
<feature type="transmembrane region" description="Helical" evidence="1">
    <location>
        <begin position="119"/>
        <end position="142"/>
    </location>
</feature>
<evidence type="ECO:0000313" key="3">
    <source>
        <dbReference type="Proteomes" id="UP000186096"/>
    </source>
</evidence>
<feature type="transmembrane region" description="Helical" evidence="1">
    <location>
        <begin position="92"/>
        <end position="113"/>
    </location>
</feature>
<protein>
    <recommendedName>
        <fullName evidence="4">Transmembrane transport protein</fullName>
    </recommendedName>
</protein>
<keyword evidence="1" id="KW-0472">Membrane</keyword>
<name>A0A1N7H1E3_9ACTN</name>
<feature type="transmembrane region" description="Helical" evidence="1">
    <location>
        <begin position="59"/>
        <end position="80"/>
    </location>
</feature>
<dbReference type="RefSeq" id="WP_076441623.1">
    <property type="nucleotide sequence ID" value="NZ_CP192071.1"/>
</dbReference>
<organism evidence="2 3">
    <name type="scientific">Microbispora rosea</name>
    <dbReference type="NCBI Taxonomy" id="58117"/>
    <lineage>
        <taxon>Bacteria</taxon>
        <taxon>Bacillati</taxon>
        <taxon>Actinomycetota</taxon>
        <taxon>Actinomycetes</taxon>
        <taxon>Streptosporangiales</taxon>
        <taxon>Streptosporangiaceae</taxon>
        <taxon>Microbispora</taxon>
    </lineage>
</organism>
<feature type="transmembrane region" description="Helical" evidence="1">
    <location>
        <begin position="28"/>
        <end position="47"/>
    </location>
</feature>
<gene>
    <name evidence="2" type="ORF">SAMN05421833_13560</name>
</gene>
<evidence type="ECO:0000256" key="1">
    <source>
        <dbReference type="SAM" id="Phobius"/>
    </source>
</evidence>
<accession>A0A1N7H1E3</accession>
<dbReference type="AlphaFoldDB" id="A0A1N7H1E3"/>
<reference evidence="3" key="1">
    <citation type="submission" date="2017-01" db="EMBL/GenBank/DDBJ databases">
        <authorList>
            <person name="Varghese N."/>
            <person name="Submissions S."/>
        </authorList>
    </citation>
    <scope>NUCLEOTIDE SEQUENCE [LARGE SCALE GENOMIC DNA]</scope>
    <source>
        <strain evidence="3">ATCC 12950</strain>
    </source>
</reference>
<keyword evidence="1" id="KW-1133">Transmembrane helix</keyword>
<sequence length="169" mass="17858">MTEEPPLSAREMIERLEPALSRARRVRAVTSLLSGLSGTAFVTALWAGEPGPLPGRTQVMFALLAVICLAWAGYGGWLLMRRVPLFATDRVIAAWIALAASLATTAALAVPAVRRGTGLAPVLAIGGLFVAAALVLAVHAHARRAALLRRARELTATHPSTPRTHTSEN</sequence>
<evidence type="ECO:0000313" key="2">
    <source>
        <dbReference type="EMBL" id="SIS18651.1"/>
    </source>
</evidence>
<evidence type="ECO:0008006" key="4">
    <source>
        <dbReference type="Google" id="ProtNLM"/>
    </source>
</evidence>
<proteinExistence type="predicted"/>